<reference evidence="2" key="1">
    <citation type="submission" date="2022-11" db="UniProtKB">
        <authorList>
            <consortium name="WormBaseParasite"/>
        </authorList>
    </citation>
    <scope>IDENTIFICATION</scope>
</reference>
<sequence length="242" mass="27194">MVIKFGVLIFSFVLWCIINAELTPDFHDFISKNYGNGVAVSLDRLDMGSGTMGSFGGKKTRNEKIRNRVRNFIKAVYDYTNSQVVVMGYSMGVAITRKAILGGYCVDTNEYLGKPLTNLVETYIAVAGVAYGLEKCTPNFHACNVNNGMYCGSDYMRDLNRQKDRYEGKYSYYIFSESDYVIGKDCCGNFYCCGNFCPELKNAYGVSAHQTLDHGTALTMTKDIQLAMIKHENFDHIVPSYH</sequence>
<protein>
    <submittedName>
        <fullName evidence="2">Uncharacterized protein</fullName>
    </submittedName>
</protein>
<dbReference type="Proteomes" id="UP000887579">
    <property type="component" value="Unplaced"/>
</dbReference>
<dbReference type="WBParaSite" id="ES5_v2.g16965.t1">
    <property type="protein sequence ID" value="ES5_v2.g16965.t1"/>
    <property type="gene ID" value="ES5_v2.g16965"/>
</dbReference>
<name>A0AC34FHZ5_9BILA</name>
<proteinExistence type="predicted"/>
<evidence type="ECO:0000313" key="2">
    <source>
        <dbReference type="WBParaSite" id="ES5_v2.g16965.t1"/>
    </source>
</evidence>
<accession>A0AC34FHZ5</accession>
<evidence type="ECO:0000313" key="1">
    <source>
        <dbReference type="Proteomes" id="UP000887579"/>
    </source>
</evidence>
<organism evidence="1 2">
    <name type="scientific">Panagrolaimus sp. ES5</name>
    <dbReference type="NCBI Taxonomy" id="591445"/>
    <lineage>
        <taxon>Eukaryota</taxon>
        <taxon>Metazoa</taxon>
        <taxon>Ecdysozoa</taxon>
        <taxon>Nematoda</taxon>
        <taxon>Chromadorea</taxon>
        <taxon>Rhabditida</taxon>
        <taxon>Tylenchina</taxon>
        <taxon>Panagrolaimomorpha</taxon>
        <taxon>Panagrolaimoidea</taxon>
        <taxon>Panagrolaimidae</taxon>
        <taxon>Panagrolaimus</taxon>
    </lineage>
</organism>